<sequence length="38" mass="4303">MENRLWGTETVASTMTLHSFKNLGIGFTNKQVIAYITE</sequence>
<dbReference type="Proteomes" id="UP000580891">
    <property type="component" value="Unassembled WGS sequence"/>
</dbReference>
<organism evidence="1 2">
    <name type="scientific">[Anoxybacillus] calidus</name>
    <dbReference type="NCBI Taxonomy" id="575178"/>
    <lineage>
        <taxon>Bacteria</taxon>
        <taxon>Bacillati</taxon>
        <taxon>Bacillota</taxon>
        <taxon>Bacilli</taxon>
        <taxon>Bacillales</taxon>
        <taxon>Anoxybacillaceae</taxon>
        <taxon>Paranoxybacillus</taxon>
    </lineage>
</organism>
<comment type="caution">
    <text evidence="1">The sequence shown here is derived from an EMBL/GenBank/DDBJ whole genome shotgun (WGS) entry which is preliminary data.</text>
</comment>
<gene>
    <name evidence="1" type="ORF">HNQ85_003175</name>
</gene>
<protein>
    <submittedName>
        <fullName evidence="1">Uncharacterized protein</fullName>
    </submittedName>
</protein>
<dbReference type="EMBL" id="JACDUU010000009">
    <property type="protein sequence ID" value="MBA2872862.1"/>
    <property type="molecule type" value="Genomic_DNA"/>
</dbReference>
<dbReference type="AlphaFoldDB" id="A0A7V9Z2M4"/>
<evidence type="ECO:0000313" key="2">
    <source>
        <dbReference type="Proteomes" id="UP000580891"/>
    </source>
</evidence>
<accession>A0A7V9Z2M4</accession>
<evidence type="ECO:0000313" key="1">
    <source>
        <dbReference type="EMBL" id="MBA2872862.1"/>
    </source>
</evidence>
<name>A0A7V9Z2M4_9BACL</name>
<reference evidence="1 2" key="1">
    <citation type="submission" date="2020-07" db="EMBL/GenBank/DDBJ databases">
        <title>Genomic Encyclopedia of Type Strains, Phase IV (KMG-IV): sequencing the most valuable type-strain genomes for metagenomic binning, comparative biology and taxonomic classification.</title>
        <authorList>
            <person name="Goeker M."/>
        </authorList>
    </citation>
    <scope>NUCLEOTIDE SEQUENCE [LARGE SCALE GENOMIC DNA]</scope>
    <source>
        <strain evidence="1 2">DSM 25220</strain>
    </source>
</reference>
<proteinExistence type="predicted"/>
<keyword evidence="2" id="KW-1185">Reference proteome</keyword>